<sequence length="73" mass="8401">MNVSGIKIEKNSNGTLKTVTFDLEKYGKILQPILEDLGVVEDSRLQKKFYSLDEAKAETKRRLTELCRKDKLL</sequence>
<comment type="caution">
    <text evidence="1">The sequence shown here is derived from an EMBL/GenBank/DDBJ whole genome shotgun (WGS) entry which is preliminary data.</text>
</comment>
<accession>A0ABU0TFB3</accession>
<reference evidence="1 2" key="1">
    <citation type="submission" date="2023-07" db="EMBL/GenBank/DDBJ databases">
        <title>Functional and genomic diversity of the sorghum phyllosphere microbiome.</title>
        <authorList>
            <person name="Shade A."/>
        </authorList>
    </citation>
    <scope>NUCLEOTIDE SEQUENCE [LARGE SCALE GENOMIC DNA]</scope>
    <source>
        <strain evidence="1 2">SORGH_AS_1064</strain>
    </source>
</reference>
<organism evidence="1 2">
    <name type="scientific">Chryseobacterium camelliae</name>
    <dbReference type="NCBI Taxonomy" id="1265445"/>
    <lineage>
        <taxon>Bacteria</taxon>
        <taxon>Pseudomonadati</taxon>
        <taxon>Bacteroidota</taxon>
        <taxon>Flavobacteriia</taxon>
        <taxon>Flavobacteriales</taxon>
        <taxon>Weeksellaceae</taxon>
        <taxon>Chryseobacterium group</taxon>
        <taxon>Chryseobacterium</taxon>
    </lineage>
</organism>
<dbReference type="Proteomes" id="UP001225072">
    <property type="component" value="Unassembled WGS sequence"/>
</dbReference>
<dbReference type="RefSeq" id="WP_307446445.1">
    <property type="nucleotide sequence ID" value="NZ_JAUTAL010000001.1"/>
</dbReference>
<keyword evidence="2" id="KW-1185">Reference proteome</keyword>
<evidence type="ECO:0000313" key="1">
    <source>
        <dbReference type="EMBL" id="MDQ1095521.1"/>
    </source>
</evidence>
<dbReference type="EMBL" id="JAUTAL010000001">
    <property type="protein sequence ID" value="MDQ1095521.1"/>
    <property type="molecule type" value="Genomic_DNA"/>
</dbReference>
<gene>
    <name evidence="1" type="ORF">QE404_000668</name>
</gene>
<evidence type="ECO:0000313" key="2">
    <source>
        <dbReference type="Proteomes" id="UP001225072"/>
    </source>
</evidence>
<proteinExistence type="predicted"/>
<protein>
    <submittedName>
        <fullName evidence="1">Uncharacterized protein</fullName>
    </submittedName>
</protein>
<name>A0ABU0TFB3_9FLAO</name>